<accession>A0A2S5RFY6</accession>
<dbReference type="EMBL" id="PHNF01000002">
    <property type="protein sequence ID" value="PPE06208.1"/>
    <property type="molecule type" value="Genomic_DNA"/>
</dbReference>
<gene>
    <name evidence="1" type="ORF">MCORR_v1c05120</name>
</gene>
<dbReference type="OrthoDB" id="391844at2"/>
<reference evidence="1 2" key="1">
    <citation type="submission" date="2017-11" db="EMBL/GenBank/DDBJ databases">
        <title>Genome sequence of Mesoplasma corruscae ELCA-2 (ATCC 49579).</title>
        <authorList>
            <person name="Lo W.-S."/>
            <person name="Kuo C.-H."/>
        </authorList>
    </citation>
    <scope>NUCLEOTIDE SEQUENCE [LARGE SCALE GENOMIC DNA]</scope>
    <source>
        <strain evidence="1 2">ELCA-2</strain>
    </source>
</reference>
<proteinExistence type="predicted"/>
<dbReference type="Proteomes" id="UP000239785">
    <property type="component" value="Unassembled WGS sequence"/>
</dbReference>
<organism evidence="1 2">
    <name type="scientific">Mesoplasma corruscae</name>
    <dbReference type="NCBI Taxonomy" id="216874"/>
    <lineage>
        <taxon>Bacteria</taxon>
        <taxon>Bacillati</taxon>
        <taxon>Mycoplasmatota</taxon>
        <taxon>Mollicutes</taxon>
        <taxon>Entomoplasmatales</taxon>
        <taxon>Entomoplasmataceae</taxon>
        <taxon>Mesoplasma</taxon>
    </lineage>
</organism>
<sequence>MKGGDIIKKIDTKKAKEIIGGASASGALLNGVAAIIGKAADFLLDIAALPLVYIESSKNHDKAKFKLGSTSIEFDDTASVKNQPKLSHHDSDFVQVQTLKSISNDYNEHNQYILMSNEQEEYTILNPEVEETINYFG</sequence>
<evidence type="ECO:0000313" key="2">
    <source>
        <dbReference type="Proteomes" id="UP000239785"/>
    </source>
</evidence>
<protein>
    <submittedName>
        <fullName evidence="1">Uncharacterized protein</fullName>
    </submittedName>
</protein>
<dbReference type="AlphaFoldDB" id="A0A2S5RFY6"/>
<keyword evidence="2" id="KW-1185">Reference proteome</keyword>
<name>A0A2S5RFY6_9MOLU</name>
<evidence type="ECO:0000313" key="1">
    <source>
        <dbReference type="EMBL" id="PPE06208.1"/>
    </source>
</evidence>
<dbReference type="RefSeq" id="WP_104208054.1">
    <property type="nucleotide sequence ID" value="NZ_PHNF01000002.1"/>
</dbReference>
<comment type="caution">
    <text evidence="1">The sequence shown here is derived from an EMBL/GenBank/DDBJ whole genome shotgun (WGS) entry which is preliminary data.</text>
</comment>